<dbReference type="InterPro" id="IPR037120">
    <property type="entry name" value="Haem_peroxidase_sf_animal"/>
</dbReference>
<dbReference type="InterPro" id="IPR010255">
    <property type="entry name" value="Haem_peroxidase_sf"/>
</dbReference>
<sequence>PLHTIYLRQHNKWAAQSKRLRPTLSDGTIYQETRRLMIALYQSHVYSEYLPKIIGTRKMNEFNLNRRAIRRTTLVSIPRCQWNSALLPSDLATPK</sequence>
<dbReference type="GO" id="GO:0020037">
    <property type="term" value="F:heme binding"/>
    <property type="evidence" value="ECO:0007669"/>
    <property type="project" value="InterPro"/>
</dbReference>
<keyword evidence="2" id="KW-0964">Secreted</keyword>
<proteinExistence type="predicted"/>
<keyword evidence="4" id="KW-0325">Glycoprotein</keyword>
<reference evidence="5" key="1">
    <citation type="submission" date="2023-10" db="EMBL/GenBank/DDBJ databases">
        <title>Genome assembly of Pristionchus species.</title>
        <authorList>
            <person name="Yoshida K."/>
            <person name="Sommer R.J."/>
        </authorList>
    </citation>
    <scope>NUCLEOTIDE SEQUENCE</scope>
    <source>
        <strain evidence="5">RS0144</strain>
    </source>
</reference>
<evidence type="ECO:0000256" key="1">
    <source>
        <dbReference type="ARBA" id="ARBA00004613"/>
    </source>
</evidence>
<keyword evidence="6" id="KW-1185">Reference proteome</keyword>
<keyword evidence="3" id="KW-0575">Peroxidase</keyword>
<accession>A0AAV5TPY5</accession>
<protein>
    <submittedName>
        <fullName evidence="5">Uncharacterized protein</fullName>
    </submittedName>
</protein>
<gene>
    <name evidence="5" type="ORF">PENTCL1PPCAC_18680</name>
</gene>
<dbReference type="SUPFAM" id="SSF48113">
    <property type="entry name" value="Heme-dependent peroxidases"/>
    <property type="match status" value="1"/>
</dbReference>
<evidence type="ECO:0000313" key="5">
    <source>
        <dbReference type="EMBL" id="GMS96505.1"/>
    </source>
</evidence>
<dbReference type="PRINTS" id="PR00457">
    <property type="entry name" value="ANPEROXIDASE"/>
</dbReference>
<evidence type="ECO:0000256" key="4">
    <source>
        <dbReference type="ARBA" id="ARBA00023180"/>
    </source>
</evidence>
<organism evidence="5 6">
    <name type="scientific">Pristionchus entomophagus</name>
    <dbReference type="NCBI Taxonomy" id="358040"/>
    <lineage>
        <taxon>Eukaryota</taxon>
        <taxon>Metazoa</taxon>
        <taxon>Ecdysozoa</taxon>
        <taxon>Nematoda</taxon>
        <taxon>Chromadorea</taxon>
        <taxon>Rhabditida</taxon>
        <taxon>Rhabditina</taxon>
        <taxon>Diplogasteromorpha</taxon>
        <taxon>Diplogasteroidea</taxon>
        <taxon>Neodiplogasteridae</taxon>
        <taxon>Pristionchus</taxon>
    </lineage>
</organism>
<dbReference type="GO" id="GO:0004601">
    <property type="term" value="F:peroxidase activity"/>
    <property type="evidence" value="ECO:0007669"/>
    <property type="project" value="UniProtKB-KW"/>
</dbReference>
<feature type="non-terminal residue" evidence="5">
    <location>
        <position position="1"/>
    </location>
</feature>
<dbReference type="PANTHER" id="PTHR11475:SF4">
    <property type="entry name" value="CHORION PEROXIDASE"/>
    <property type="match status" value="1"/>
</dbReference>
<dbReference type="InterPro" id="IPR019791">
    <property type="entry name" value="Haem_peroxidase_animal"/>
</dbReference>
<name>A0AAV5TPY5_9BILA</name>
<evidence type="ECO:0000256" key="3">
    <source>
        <dbReference type="ARBA" id="ARBA00022559"/>
    </source>
</evidence>
<dbReference type="PROSITE" id="PS50292">
    <property type="entry name" value="PEROXIDASE_3"/>
    <property type="match status" value="1"/>
</dbReference>
<comment type="caution">
    <text evidence="5">The sequence shown here is derived from an EMBL/GenBank/DDBJ whole genome shotgun (WGS) entry which is preliminary data.</text>
</comment>
<comment type="subcellular location">
    <subcellularLocation>
        <location evidence="1">Secreted</location>
    </subcellularLocation>
</comment>
<dbReference type="PANTHER" id="PTHR11475">
    <property type="entry name" value="OXIDASE/PEROXIDASE"/>
    <property type="match status" value="1"/>
</dbReference>
<dbReference type="AlphaFoldDB" id="A0AAV5TPY5"/>
<dbReference type="GO" id="GO:0006979">
    <property type="term" value="P:response to oxidative stress"/>
    <property type="evidence" value="ECO:0007669"/>
    <property type="project" value="InterPro"/>
</dbReference>
<dbReference type="Gene3D" id="1.10.640.10">
    <property type="entry name" value="Haem peroxidase domain superfamily, animal type"/>
    <property type="match status" value="1"/>
</dbReference>
<dbReference type="Proteomes" id="UP001432027">
    <property type="component" value="Unassembled WGS sequence"/>
</dbReference>
<keyword evidence="3" id="KW-0560">Oxidoreductase</keyword>
<evidence type="ECO:0000313" key="6">
    <source>
        <dbReference type="Proteomes" id="UP001432027"/>
    </source>
</evidence>
<dbReference type="GO" id="GO:0005576">
    <property type="term" value="C:extracellular region"/>
    <property type="evidence" value="ECO:0007669"/>
    <property type="project" value="UniProtKB-SubCell"/>
</dbReference>
<evidence type="ECO:0000256" key="2">
    <source>
        <dbReference type="ARBA" id="ARBA00022525"/>
    </source>
</evidence>
<dbReference type="EMBL" id="BTSX01000004">
    <property type="protein sequence ID" value="GMS96505.1"/>
    <property type="molecule type" value="Genomic_DNA"/>
</dbReference>
<dbReference type="Pfam" id="PF03098">
    <property type="entry name" value="An_peroxidase"/>
    <property type="match status" value="1"/>
</dbReference>